<name>A0A6N3ECE3_MEDGN</name>
<proteinExistence type="inferred from homology"/>
<evidence type="ECO:0000256" key="1">
    <source>
        <dbReference type="ARBA" id="ARBA00009913"/>
    </source>
</evidence>
<dbReference type="AlphaFoldDB" id="A0A6N3ECE3"/>
<dbReference type="Pfam" id="PF00239">
    <property type="entry name" value="Resolvase"/>
    <property type="match status" value="1"/>
</dbReference>
<reference evidence="7" key="1">
    <citation type="submission" date="2019-11" db="EMBL/GenBank/DDBJ databases">
        <authorList>
            <person name="Feng L."/>
        </authorList>
    </citation>
    <scope>NUCLEOTIDE SEQUENCE</scope>
    <source>
        <strain evidence="7">RgnavusLFYP19</strain>
    </source>
</reference>
<dbReference type="Gene3D" id="3.40.50.1390">
    <property type="entry name" value="Resolvase, N-terminal catalytic domain"/>
    <property type="match status" value="1"/>
</dbReference>
<dbReference type="RefSeq" id="WP_022037711.1">
    <property type="nucleotide sequence ID" value="NZ_CACRUK010000029.1"/>
</dbReference>
<evidence type="ECO:0000256" key="2">
    <source>
        <dbReference type="ARBA" id="ARBA00022908"/>
    </source>
</evidence>
<protein>
    <submittedName>
        <fullName evidence="7">Transposon Tn3 resolvase</fullName>
    </submittedName>
</protein>
<dbReference type="PANTHER" id="PTHR30461">
    <property type="entry name" value="DNA-INVERTASE FROM LAMBDOID PROPHAGE"/>
    <property type="match status" value="1"/>
</dbReference>
<feature type="active site" description="O-(5'-phospho-DNA)-serine intermediate" evidence="5">
    <location>
        <position position="14"/>
    </location>
</feature>
<keyword evidence="4" id="KW-0233">DNA recombination</keyword>
<dbReference type="PANTHER" id="PTHR30461:SF26">
    <property type="entry name" value="RESOLVASE HOMOLOG YNEB"/>
    <property type="match status" value="1"/>
</dbReference>
<dbReference type="InterPro" id="IPR050639">
    <property type="entry name" value="SSR_resolvase"/>
</dbReference>
<dbReference type="PROSITE" id="PS51736">
    <property type="entry name" value="RECOMBINASES_3"/>
    <property type="match status" value="1"/>
</dbReference>
<dbReference type="SMART" id="SM00857">
    <property type="entry name" value="Resolvase"/>
    <property type="match status" value="1"/>
</dbReference>
<evidence type="ECO:0000259" key="6">
    <source>
        <dbReference type="PROSITE" id="PS51736"/>
    </source>
</evidence>
<evidence type="ECO:0000256" key="4">
    <source>
        <dbReference type="ARBA" id="ARBA00023172"/>
    </source>
</evidence>
<feature type="domain" description="Resolvase/invertase-type recombinase catalytic" evidence="6">
    <location>
        <begin position="6"/>
        <end position="152"/>
    </location>
</feature>
<dbReference type="GO" id="GO:0000150">
    <property type="term" value="F:DNA strand exchange activity"/>
    <property type="evidence" value="ECO:0007669"/>
    <property type="project" value="InterPro"/>
</dbReference>
<evidence type="ECO:0000313" key="7">
    <source>
        <dbReference type="EMBL" id="VYU36163.1"/>
    </source>
</evidence>
<dbReference type="InterPro" id="IPR036162">
    <property type="entry name" value="Resolvase-like_N_sf"/>
</dbReference>
<evidence type="ECO:0000256" key="5">
    <source>
        <dbReference type="PIRSR" id="PIRSR606118-50"/>
    </source>
</evidence>
<dbReference type="PROSITE" id="PS00398">
    <property type="entry name" value="RECOMBINASES_2"/>
    <property type="match status" value="1"/>
</dbReference>
<comment type="similarity">
    <text evidence="1">Belongs to the site-specific recombinase resolvase family.</text>
</comment>
<dbReference type="InterPro" id="IPR006119">
    <property type="entry name" value="Resolv_N"/>
</dbReference>
<organism evidence="7">
    <name type="scientific">Mediterraneibacter gnavus</name>
    <name type="common">Ruminococcus gnavus</name>
    <dbReference type="NCBI Taxonomy" id="33038"/>
    <lineage>
        <taxon>Bacteria</taxon>
        <taxon>Bacillati</taxon>
        <taxon>Bacillota</taxon>
        <taxon>Clostridia</taxon>
        <taxon>Lachnospirales</taxon>
        <taxon>Lachnospiraceae</taxon>
        <taxon>Mediterraneibacter</taxon>
    </lineage>
</organism>
<accession>A0A6N3ECE3</accession>
<sequence length="203" mass="23736">MTETGITWGYARISSLTQHEDRQIKKLKEFGLDERNIIVDKESGKTLERENYQLLKTKLLRAGDTLVIEELDRLARKKIYIKRELEEFKAMGVGVKILDIPTTLIEFKEETKWIQEMITNILIEVLGGFAEEERHKILKRQREGIDVALEKGVKFGRPQVQLPEDWERVIALVENKEITSVEAMSLLNLKKTTYYKLRKMTSQ</sequence>
<keyword evidence="2" id="KW-0229">DNA integration</keyword>
<dbReference type="EMBL" id="CACRUK010000029">
    <property type="protein sequence ID" value="VYU36163.1"/>
    <property type="molecule type" value="Genomic_DNA"/>
</dbReference>
<dbReference type="GO" id="GO:0015074">
    <property type="term" value="P:DNA integration"/>
    <property type="evidence" value="ECO:0007669"/>
    <property type="project" value="UniProtKB-KW"/>
</dbReference>
<dbReference type="InterPro" id="IPR006118">
    <property type="entry name" value="Recombinase_CS"/>
</dbReference>
<keyword evidence="3" id="KW-0238">DNA-binding</keyword>
<dbReference type="GO" id="GO:0003677">
    <property type="term" value="F:DNA binding"/>
    <property type="evidence" value="ECO:0007669"/>
    <property type="project" value="UniProtKB-KW"/>
</dbReference>
<dbReference type="CDD" id="cd03768">
    <property type="entry name" value="SR_ResInv"/>
    <property type="match status" value="1"/>
</dbReference>
<evidence type="ECO:0000256" key="3">
    <source>
        <dbReference type="ARBA" id="ARBA00023125"/>
    </source>
</evidence>
<dbReference type="SUPFAM" id="SSF53041">
    <property type="entry name" value="Resolvase-like"/>
    <property type="match status" value="1"/>
</dbReference>
<gene>
    <name evidence="7" type="primary">tnpR_1</name>
    <name evidence="7" type="ORF">RGLFYP19_02004</name>
</gene>